<dbReference type="InterPro" id="IPR012337">
    <property type="entry name" value="RNaseH-like_sf"/>
</dbReference>
<keyword evidence="5 16" id="KW-0548">Nucleotidyltransferase</keyword>
<dbReference type="GO" id="GO:0006302">
    <property type="term" value="P:double-strand break repair"/>
    <property type="evidence" value="ECO:0007669"/>
    <property type="project" value="TreeGrafter"/>
</dbReference>
<dbReference type="SMART" id="SM00482">
    <property type="entry name" value="POLAc"/>
    <property type="match status" value="1"/>
</dbReference>
<feature type="domain" description="5'-3' exonuclease" evidence="18">
    <location>
        <begin position="6"/>
        <end position="265"/>
    </location>
</feature>
<dbReference type="FunFam" id="1.10.150.20:FF:000002">
    <property type="entry name" value="DNA polymerase I"/>
    <property type="match status" value="1"/>
</dbReference>
<dbReference type="EMBL" id="LTBC01000013">
    <property type="protein sequence ID" value="KYH31262.1"/>
    <property type="molecule type" value="Genomic_DNA"/>
</dbReference>
<keyword evidence="17" id="KW-0175">Coiled coil</keyword>
<keyword evidence="13 16" id="KW-0234">DNA repair</keyword>
<keyword evidence="11 16" id="KW-0239">DNA-directed DNA polymerase</keyword>
<dbReference type="OrthoDB" id="9806424at2"/>
<comment type="catalytic activity">
    <reaction evidence="14 16">
        <text>DNA(n) + a 2'-deoxyribonucleoside 5'-triphosphate = DNA(n+1) + diphosphate</text>
        <dbReference type="Rhea" id="RHEA:22508"/>
        <dbReference type="Rhea" id="RHEA-COMP:17339"/>
        <dbReference type="Rhea" id="RHEA-COMP:17340"/>
        <dbReference type="ChEBI" id="CHEBI:33019"/>
        <dbReference type="ChEBI" id="CHEBI:61560"/>
        <dbReference type="ChEBI" id="CHEBI:173112"/>
        <dbReference type="EC" id="2.7.7.7"/>
    </reaction>
</comment>
<evidence type="ECO:0000256" key="17">
    <source>
        <dbReference type="SAM" id="Coils"/>
    </source>
</evidence>
<dbReference type="CDD" id="cd09898">
    <property type="entry name" value="H3TH_53EXO"/>
    <property type="match status" value="1"/>
</dbReference>
<dbReference type="InterPro" id="IPR036397">
    <property type="entry name" value="RNaseH_sf"/>
</dbReference>
<dbReference type="AlphaFoldDB" id="A0A151AUL4"/>
<evidence type="ECO:0000259" key="19">
    <source>
        <dbReference type="SMART" id="SM00482"/>
    </source>
</evidence>
<evidence type="ECO:0000313" key="20">
    <source>
        <dbReference type="EMBL" id="KYH31262.1"/>
    </source>
</evidence>
<dbReference type="InterPro" id="IPR019760">
    <property type="entry name" value="DNA-dir_DNA_pol_A_CS"/>
</dbReference>
<dbReference type="SMART" id="SM00279">
    <property type="entry name" value="HhH2"/>
    <property type="match status" value="1"/>
</dbReference>
<evidence type="ECO:0000256" key="4">
    <source>
        <dbReference type="ARBA" id="ARBA00022679"/>
    </source>
</evidence>
<name>A0A151AUL4_9FIRM</name>
<dbReference type="InterPro" id="IPR054690">
    <property type="entry name" value="DNA_polI_exonuclease"/>
</dbReference>
<dbReference type="NCBIfam" id="TIGR00593">
    <property type="entry name" value="pola"/>
    <property type="match status" value="1"/>
</dbReference>
<evidence type="ECO:0000256" key="8">
    <source>
        <dbReference type="ARBA" id="ARBA00022763"/>
    </source>
</evidence>
<dbReference type="PATRIC" id="fig|1122241.3.peg.2656"/>
<dbReference type="InterPro" id="IPR029060">
    <property type="entry name" value="PIN-like_dom_sf"/>
</dbReference>
<accession>A0A151AUL4</accession>
<dbReference type="InterPro" id="IPR018320">
    <property type="entry name" value="DNA_polymerase_1"/>
</dbReference>
<dbReference type="GO" id="GO:0003887">
    <property type="term" value="F:DNA-directed DNA polymerase activity"/>
    <property type="evidence" value="ECO:0007669"/>
    <property type="project" value="UniProtKB-UniRule"/>
</dbReference>
<dbReference type="NCBIfam" id="NF004397">
    <property type="entry name" value="PRK05755.1"/>
    <property type="match status" value="1"/>
</dbReference>
<organism evidence="20 21">
    <name type="scientific">Moorella mulderi DSM 14980</name>
    <dbReference type="NCBI Taxonomy" id="1122241"/>
    <lineage>
        <taxon>Bacteria</taxon>
        <taxon>Bacillati</taxon>
        <taxon>Bacillota</taxon>
        <taxon>Clostridia</taxon>
        <taxon>Neomoorellales</taxon>
        <taxon>Neomoorellaceae</taxon>
        <taxon>Neomoorella</taxon>
    </lineage>
</organism>
<evidence type="ECO:0000256" key="14">
    <source>
        <dbReference type="ARBA" id="ARBA00049244"/>
    </source>
</evidence>
<dbReference type="Pfam" id="PF02739">
    <property type="entry name" value="5_3_exonuc_N"/>
    <property type="match status" value="1"/>
</dbReference>
<feature type="domain" description="DNA-directed DNA polymerase family A palm" evidence="19">
    <location>
        <begin position="637"/>
        <end position="844"/>
    </location>
</feature>
<dbReference type="GO" id="GO:0008409">
    <property type="term" value="F:5'-3' exonuclease activity"/>
    <property type="evidence" value="ECO:0007669"/>
    <property type="project" value="UniProtKB-UniRule"/>
</dbReference>
<feature type="coiled-coil region" evidence="17">
    <location>
        <begin position="501"/>
        <end position="528"/>
    </location>
</feature>
<dbReference type="Gene3D" id="3.30.420.10">
    <property type="entry name" value="Ribonuclease H-like superfamily/Ribonuclease H"/>
    <property type="match status" value="1"/>
</dbReference>
<evidence type="ECO:0000256" key="16">
    <source>
        <dbReference type="RuleBase" id="RU004460"/>
    </source>
</evidence>
<keyword evidence="12 16" id="KW-0238">DNA-binding</keyword>
<dbReference type="Gene3D" id="1.20.1060.10">
    <property type="entry name" value="Taq DNA Polymerase, Chain T, domain 4"/>
    <property type="match status" value="1"/>
</dbReference>
<dbReference type="EC" id="2.7.7.7" evidence="2 15"/>
<dbReference type="FunFam" id="1.20.1060.10:FF:000001">
    <property type="entry name" value="DNA polymerase I"/>
    <property type="match status" value="1"/>
</dbReference>
<dbReference type="CDD" id="cd06140">
    <property type="entry name" value="DNA_polA_I_Bacillus_like_exo"/>
    <property type="match status" value="1"/>
</dbReference>
<keyword evidence="4 16" id="KW-0808">Transferase</keyword>
<evidence type="ECO:0000256" key="15">
    <source>
        <dbReference type="NCBIfam" id="TIGR00593"/>
    </source>
</evidence>
<dbReference type="InterPro" id="IPR020046">
    <property type="entry name" value="5-3_exonucl_a-hlix_arch_N"/>
</dbReference>
<protein>
    <recommendedName>
        <fullName evidence="3 15">DNA polymerase I</fullName>
        <ecNumber evidence="2 15">2.7.7.7</ecNumber>
    </recommendedName>
</protein>
<dbReference type="PROSITE" id="PS00447">
    <property type="entry name" value="DNA_POLYMERASE_A"/>
    <property type="match status" value="1"/>
</dbReference>
<dbReference type="SMART" id="SM00475">
    <property type="entry name" value="53EXOc"/>
    <property type="match status" value="1"/>
</dbReference>
<dbReference type="PANTHER" id="PTHR10133:SF27">
    <property type="entry name" value="DNA POLYMERASE NU"/>
    <property type="match status" value="1"/>
</dbReference>
<comment type="subunit">
    <text evidence="16">Single-chain monomer with multiple functions.</text>
</comment>
<dbReference type="InterPro" id="IPR036279">
    <property type="entry name" value="5-3_exonuclease_C_sf"/>
</dbReference>
<keyword evidence="6 16" id="KW-0235">DNA replication</keyword>
<dbReference type="InterPro" id="IPR002421">
    <property type="entry name" value="5-3_exonuclease"/>
</dbReference>
<evidence type="ECO:0000256" key="11">
    <source>
        <dbReference type="ARBA" id="ARBA00022932"/>
    </source>
</evidence>
<gene>
    <name evidence="16 20" type="primary">polA</name>
    <name evidence="20" type="ORF">MOMUL_24990</name>
</gene>
<dbReference type="Gene3D" id="3.30.70.370">
    <property type="match status" value="1"/>
</dbReference>
<dbReference type="SUPFAM" id="SSF56672">
    <property type="entry name" value="DNA/RNA polymerases"/>
    <property type="match status" value="1"/>
</dbReference>
<dbReference type="CDD" id="cd08637">
    <property type="entry name" value="DNA_pol_A_pol_I_C"/>
    <property type="match status" value="1"/>
</dbReference>
<dbReference type="RefSeq" id="WP_062285278.1">
    <property type="nucleotide sequence ID" value="NZ_LTBC01000013.1"/>
</dbReference>
<dbReference type="Pfam" id="PF00476">
    <property type="entry name" value="DNA_pol_A"/>
    <property type="match status" value="1"/>
</dbReference>
<dbReference type="Gene3D" id="3.40.50.1010">
    <property type="entry name" value="5'-nuclease"/>
    <property type="match status" value="1"/>
</dbReference>
<evidence type="ECO:0000256" key="12">
    <source>
        <dbReference type="ARBA" id="ARBA00023125"/>
    </source>
</evidence>
<evidence type="ECO:0000256" key="7">
    <source>
        <dbReference type="ARBA" id="ARBA00022722"/>
    </source>
</evidence>
<comment type="caution">
    <text evidence="20">The sequence shown here is derived from an EMBL/GenBank/DDBJ whole genome shotgun (WGS) entry which is preliminary data.</text>
</comment>
<reference evidence="20 21" key="1">
    <citation type="submission" date="2016-02" db="EMBL/GenBank/DDBJ databases">
        <title>Genome sequence of Moorella mulderi DSM 14980.</title>
        <authorList>
            <person name="Poehlein A."/>
            <person name="Daniel R."/>
        </authorList>
    </citation>
    <scope>NUCLEOTIDE SEQUENCE [LARGE SCALE GENOMIC DNA]</scope>
    <source>
        <strain evidence="20 21">DSM 14980</strain>
    </source>
</reference>
<dbReference type="FunFam" id="1.10.150.20:FF:000003">
    <property type="entry name" value="DNA polymerase I"/>
    <property type="match status" value="1"/>
</dbReference>
<evidence type="ECO:0000256" key="13">
    <source>
        <dbReference type="ARBA" id="ARBA00023204"/>
    </source>
</evidence>
<dbReference type="InterPro" id="IPR043502">
    <property type="entry name" value="DNA/RNA_pol_sf"/>
</dbReference>
<dbReference type="InterPro" id="IPR002298">
    <property type="entry name" value="DNA_polymerase_A"/>
</dbReference>
<evidence type="ECO:0000256" key="5">
    <source>
        <dbReference type="ARBA" id="ARBA00022695"/>
    </source>
</evidence>
<evidence type="ECO:0000256" key="10">
    <source>
        <dbReference type="ARBA" id="ARBA00022839"/>
    </source>
</evidence>
<comment type="similarity">
    <text evidence="1 16">Belongs to the DNA polymerase type-A family.</text>
</comment>
<dbReference type="SUPFAM" id="SSF53098">
    <property type="entry name" value="Ribonuclease H-like"/>
    <property type="match status" value="1"/>
</dbReference>
<keyword evidence="21" id="KW-1185">Reference proteome</keyword>
<dbReference type="GO" id="GO:0003677">
    <property type="term" value="F:DNA binding"/>
    <property type="evidence" value="ECO:0007669"/>
    <property type="project" value="UniProtKB-UniRule"/>
</dbReference>
<dbReference type="Pfam" id="PF22619">
    <property type="entry name" value="DNA_polI_exo1"/>
    <property type="match status" value="1"/>
</dbReference>
<dbReference type="PRINTS" id="PR00868">
    <property type="entry name" value="DNAPOLI"/>
</dbReference>
<dbReference type="InterPro" id="IPR001098">
    <property type="entry name" value="DNA-dir_DNA_pol_A_palm_dom"/>
</dbReference>
<dbReference type="Pfam" id="PF01367">
    <property type="entry name" value="5_3_exonuc"/>
    <property type="match status" value="1"/>
</dbReference>
<proteinExistence type="inferred from homology"/>
<keyword evidence="7" id="KW-0540">Nuclease</keyword>
<keyword evidence="9 16" id="KW-0378">Hydrolase</keyword>
<sequence>MPVKRARLLLVDGNSIIHRAFHALPPLQTSAGVQTNAVYGFATMLQKAFDLVAPDYVIVAFDHSKVTFRHDLYDEYKGTRPETAPELRPQFALAKRLLAAWKLASCEVEGFEADDLIGTLSRKGATEGLEVLILTGDRDALQLVDDRVKVLLMRRGLSQVELFDREAIKKAYGLDPGQLIDVKALMGDASDNIPGVPGVGEKTAVQLVRQYGDLEGVLAHAGEVRGRKVAANLVAYAGQARLARQLATIRCDVPVELDLETCRREKPDYEAVLALYKELEFNSLVKDVLKAMQEEGAGVAPGTNVKSLNLPEHVTLSSLEELAVLARRLAGEQEVAIELALNNANYLDAAALAVGLAWEGGVAVLDTAGVPGAGLAEALEPLLQAGPVFHDAKAALVWLKEAGARVTDPGGDTMLAGYLLNPTASRHDLPELCLEHLNLALVDDESLLLTIARRAVATRLLHRELIAKLQVAGMEELYRRVELPLTRILGEMESYGVAVDLETLDLMAAELEGNIAALTEEIYRLAGEKFNINSSRQLGSILFEKLGLPPVKRTKTGFSTDAAVLEELAAKHPIAAKLVEYRQLTKLKSTYVDGLKPLVNPRTKSLHTTFNQTVTATGRLSSSEPNLQNIPVRLEVGRRLRRAFVPHAPGRLLLAADYSQIELRVLAHISGDAGMIAAFRRGEDIHTRTAAEVFGVPLNEVTPLMRRSAKAVNFGIVYGISDFGLSRDLGISRSEAHAYIERYFQRYPGVRAYMEEVVARARQDGYVTTLLGRRRYLPDLFSSNHTARSFGERAAMNTPIQGSAADIIKIAMVKIFRLLEEQYPAARMILQVHDELIFDVPEEDLPAVATLVKENMENTLELQVPLQVDLKYGPNWYDMEPYDGAIKDAGTA</sequence>
<dbReference type="FunFam" id="3.40.50.1010:FF:000001">
    <property type="entry name" value="DNA polymerase I"/>
    <property type="match status" value="1"/>
</dbReference>
<evidence type="ECO:0000313" key="21">
    <source>
        <dbReference type="Proteomes" id="UP000075670"/>
    </source>
</evidence>
<evidence type="ECO:0000256" key="3">
    <source>
        <dbReference type="ARBA" id="ARBA00020311"/>
    </source>
</evidence>
<dbReference type="InterPro" id="IPR020045">
    <property type="entry name" value="DNA_polI_H3TH"/>
</dbReference>
<dbReference type="SUPFAM" id="SSF88723">
    <property type="entry name" value="PIN domain-like"/>
    <property type="match status" value="1"/>
</dbReference>
<dbReference type="Gene3D" id="1.10.150.20">
    <property type="entry name" value="5' to 3' exonuclease, C-terminal subdomain"/>
    <property type="match status" value="2"/>
</dbReference>
<evidence type="ECO:0000256" key="2">
    <source>
        <dbReference type="ARBA" id="ARBA00012417"/>
    </source>
</evidence>
<dbReference type="GO" id="GO:0006261">
    <property type="term" value="P:DNA-templated DNA replication"/>
    <property type="evidence" value="ECO:0007669"/>
    <property type="project" value="UniProtKB-UniRule"/>
</dbReference>
<dbReference type="Proteomes" id="UP000075670">
    <property type="component" value="Unassembled WGS sequence"/>
</dbReference>
<keyword evidence="10 16" id="KW-0269">Exonuclease</keyword>
<dbReference type="PANTHER" id="PTHR10133">
    <property type="entry name" value="DNA POLYMERASE I"/>
    <property type="match status" value="1"/>
</dbReference>
<evidence type="ECO:0000259" key="18">
    <source>
        <dbReference type="SMART" id="SM00475"/>
    </source>
</evidence>
<evidence type="ECO:0000256" key="9">
    <source>
        <dbReference type="ARBA" id="ARBA00022801"/>
    </source>
</evidence>
<dbReference type="CDD" id="cd09859">
    <property type="entry name" value="PIN_53EXO"/>
    <property type="match status" value="1"/>
</dbReference>
<keyword evidence="8 16" id="KW-0227">DNA damage</keyword>
<evidence type="ECO:0000256" key="1">
    <source>
        <dbReference type="ARBA" id="ARBA00007705"/>
    </source>
</evidence>
<dbReference type="InterPro" id="IPR008918">
    <property type="entry name" value="HhH2"/>
</dbReference>
<evidence type="ECO:0000256" key="6">
    <source>
        <dbReference type="ARBA" id="ARBA00022705"/>
    </source>
</evidence>
<comment type="function">
    <text evidence="16">In addition to polymerase activity, this DNA polymerase exhibits 5'-3' exonuclease activity.</text>
</comment>
<dbReference type="SUPFAM" id="SSF47807">
    <property type="entry name" value="5' to 3' exonuclease, C-terminal subdomain"/>
    <property type="match status" value="1"/>
</dbReference>